<dbReference type="InterPro" id="IPR001563">
    <property type="entry name" value="Peptidase_S10"/>
</dbReference>
<dbReference type="GO" id="GO:0004185">
    <property type="term" value="F:serine-type carboxypeptidase activity"/>
    <property type="evidence" value="ECO:0007669"/>
    <property type="project" value="InterPro"/>
</dbReference>
<name>A0A6L2J418_TANCI</name>
<evidence type="ECO:0000313" key="2">
    <source>
        <dbReference type="EMBL" id="GEU30454.1"/>
    </source>
</evidence>
<comment type="caution">
    <text evidence="2">The sequence shown here is derived from an EMBL/GenBank/DDBJ whole genome shotgun (WGS) entry which is preliminary data.</text>
</comment>
<sequence>MLLSHLHMFFITCQFYSIPFSNSQKIIRSLPGYDGDLPFSFETGYVGVGQNEEVQLFYYFVESQRNPEEDPLLLYLPGGPGGSALVTLLCQIGPLSFKVDNDIKNLTLTLNPYSWTKLSNIIFMDIPAGVGYSYGETNEASVSSDTNMVTQATDFVKKVTAKFRS</sequence>
<keyword evidence="2" id="KW-0645">Protease</keyword>
<proteinExistence type="inferred from homology"/>
<dbReference type="EMBL" id="BKCJ010000158">
    <property type="protein sequence ID" value="GEU30454.1"/>
    <property type="molecule type" value="Genomic_DNA"/>
</dbReference>
<organism evidence="2">
    <name type="scientific">Tanacetum cinerariifolium</name>
    <name type="common">Dalmatian daisy</name>
    <name type="synonym">Chrysanthemum cinerariifolium</name>
    <dbReference type="NCBI Taxonomy" id="118510"/>
    <lineage>
        <taxon>Eukaryota</taxon>
        <taxon>Viridiplantae</taxon>
        <taxon>Streptophyta</taxon>
        <taxon>Embryophyta</taxon>
        <taxon>Tracheophyta</taxon>
        <taxon>Spermatophyta</taxon>
        <taxon>Magnoliopsida</taxon>
        <taxon>eudicotyledons</taxon>
        <taxon>Gunneridae</taxon>
        <taxon>Pentapetalae</taxon>
        <taxon>asterids</taxon>
        <taxon>campanulids</taxon>
        <taxon>Asterales</taxon>
        <taxon>Asteraceae</taxon>
        <taxon>Asteroideae</taxon>
        <taxon>Anthemideae</taxon>
        <taxon>Anthemidinae</taxon>
        <taxon>Tanacetum</taxon>
    </lineage>
</organism>
<dbReference type="Pfam" id="PF00450">
    <property type="entry name" value="Peptidase_S10"/>
    <property type="match status" value="1"/>
</dbReference>
<evidence type="ECO:0000256" key="1">
    <source>
        <dbReference type="ARBA" id="ARBA00009431"/>
    </source>
</evidence>
<keyword evidence="2" id="KW-0378">Hydrolase</keyword>
<dbReference type="AlphaFoldDB" id="A0A6L2J418"/>
<reference evidence="2" key="1">
    <citation type="journal article" date="2019" name="Sci. Rep.">
        <title>Draft genome of Tanacetum cinerariifolium, the natural source of mosquito coil.</title>
        <authorList>
            <person name="Yamashiro T."/>
            <person name="Shiraishi A."/>
            <person name="Satake H."/>
            <person name="Nakayama K."/>
        </authorList>
    </citation>
    <scope>NUCLEOTIDE SEQUENCE</scope>
</reference>
<comment type="similarity">
    <text evidence="1">Belongs to the peptidase S10 family.</text>
</comment>
<keyword evidence="2" id="KW-0121">Carboxypeptidase</keyword>
<dbReference type="PANTHER" id="PTHR11802:SF224">
    <property type="entry name" value="SERINE CARBOXYPEPTIDASE-LIKE 7 ISOFORM X1"/>
    <property type="match status" value="1"/>
</dbReference>
<dbReference type="PANTHER" id="PTHR11802">
    <property type="entry name" value="SERINE PROTEASE FAMILY S10 SERINE CARBOXYPEPTIDASE"/>
    <property type="match status" value="1"/>
</dbReference>
<dbReference type="GO" id="GO:0006508">
    <property type="term" value="P:proteolysis"/>
    <property type="evidence" value="ECO:0007669"/>
    <property type="project" value="InterPro"/>
</dbReference>
<dbReference type="Gene3D" id="3.40.50.1820">
    <property type="entry name" value="alpha/beta hydrolase"/>
    <property type="match status" value="1"/>
</dbReference>
<dbReference type="SUPFAM" id="SSF53474">
    <property type="entry name" value="alpha/beta-Hydrolases"/>
    <property type="match status" value="1"/>
</dbReference>
<dbReference type="InterPro" id="IPR029058">
    <property type="entry name" value="AB_hydrolase_fold"/>
</dbReference>
<dbReference type="GO" id="GO:0016747">
    <property type="term" value="F:acyltransferase activity, transferring groups other than amino-acyl groups"/>
    <property type="evidence" value="ECO:0007669"/>
    <property type="project" value="TreeGrafter"/>
</dbReference>
<dbReference type="GO" id="GO:0019748">
    <property type="term" value="P:secondary metabolic process"/>
    <property type="evidence" value="ECO:0007669"/>
    <property type="project" value="TreeGrafter"/>
</dbReference>
<dbReference type="PRINTS" id="PR00724">
    <property type="entry name" value="CRBOXYPTASEC"/>
</dbReference>
<accession>A0A6L2J418</accession>
<gene>
    <name evidence="2" type="ORF">Tci_002432</name>
</gene>
<protein>
    <submittedName>
        <fullName evidence="2">Serine carboxypeptidase-like 16</fullName>
    </submittedName>
</protein>